<evidence type="ECO:0000256" key="1">
    <source>
        <dbReference type="SAM" id="Phobius"/>
    </source>
</evidence>
<keyword evidence="1" id="KW-1133">Transmembrane helix</keyword>
<dbReference type="GO" id="GO:0008233">
    <property type="term" value="F:peptidase activity"/>
    <property type="evidence" value="ECO:0007669"/>
    <property type="project" value="UniProtKB-KW"/>
</dbReference>
<feature type="transmembrane region" description="Helical" evidence="1">
    <location>
        <begin position="156"/>
        <end position="176"/>
    </location>
</feature>
<keyword evidence="1" id="KW-0472">Membrane</keyword>
<evidence type="ECO:0000313" key="3">
    <source>
        <dbReference type="EMBL" id="MDR6582889.1"/>
    </source>
</evidence>
<dbReference type="Pfam" id="PF02517">
    <property type="entry name" value="Rce1-like"/>
    <property type="match status" value="1"/>
</dbReference>
<gene>
    <name evidence="3" type="ORF">J2W50_001064</name>
</gene>
<sequence>MPKIENNMKVGRKDIYGDFCRAKYIFRGPPIPRWRLIVFAPLCIVLGQVLVAESLRYFGFPEQISTTPFEPRAPLIRLFFGIVLAPFLETIIFQWICIEILRRLKLDLCFAALISAVLFAVSHGWEGRWPIEIFVAGVVLAYVFMVEKYRENGRPIFLTFAVHAVFNFMVFVISIWG</sequence>
<keyword evidence="3" id="KW-0378">Hydrolase</keyword>
<evidence type="ECO:0000313" key="4">
    <source>
        <dbReference type="Proteomes" id="UP001260715"/>
    </source>
</evidence>
<proteinExistence type="predicted"/>
<feature type="transmembrane region" description="Helical" evidence="1">
    <location>
        <begin position="104"/>
        <end position="121"/>
    </location>
</feature>
<feature type="transmembrane region" description="Helical" evidence="1">
    <location>
        <begin position="75"/>
        <end position="97"/>
    </location>
</feature>
<evidence type="ECO:0000259" key="2">
    <source>
        <dbReference type="Pfam" id="PF02517"/>
    </source>
</evidence>
<keyword evidence="3" id="KW-0645">Protease</keyword>
<feature type="transmembrane region" description="Helical" evidence="1">
    <location>
        <begin position="36"/>
        <end position="55"/>
    </location>
</feature>
<organism evidence="3 4">
    <name type="scientific">Herbaspirillum frisingense</name>
    <dbReference type="NCBI Taxonomy" id="92645"/>
    <lineage>
        <taxon>Bacteria</taxon>
        <taxon>Pseudomonadati</taxon>
        <taxon>Pseudomonadota</taxon>
        <taxon>Betaproteobacteria</taxon>
        <taxon>Burkholderiales</taxon>
        <taxon>Oxalobacteraceae</taxon>
        <taxon>Herbaspirillum</taxon>
    </lineage>
</organism>
<feature type="domain" description="CAAX prenyl protease 2/Lysostaphin resistance protein A-like" evidence="2">
    <location>
        <begin position="73"/>
        <end position="169"/>
    </location>
</feature>
<comment type="caution">
    <text evidence="3">The sequence shown here is derived from an EMBL/GenBank/DDBJ whole genome shotgun (WGS) entry which is preliminary data.</text>
</comment>
<reference evidence="3 4" key="1">
    <citation type="submission" date="2023-07" db="EMBL/GenBank/DDBJ databases">
        <title>Sorghum-associated microbial communities from plants grown in Nebraska, USA.</title>
        <authorList>
            <person name="Schachtman D."/>
        </authorList>
    </citation>
    <scope>NUCLEOTIDE SEQUENCE [LARGE SCALE GENOMIC DNA]</scope>
    <source>
        <strain evidence="3 4">596</strain>
    </source>
</reference>
<dbReference type="InterPro" id="IPR003675">
    <property type="entry name" value="Rce1/LyrA-like_dom"/>
</dbReference>
<dbReference type="GO" id="GO:0006508">
    <property type="term" value="P:proteolysis"/>
    <property type="evidence" value="ECO:0007669"/>
    <property type="project" value="UniProtKB-KW"/>
</dbReference>
<accession>A0ABU1PAN8</accession>
<keyword evidence="1" id="KW-0812">Transmembrane</keyword>
<name>A0ABU1PAN8_9BURK</name>
<dbReference type="Proteomes" id="UP001260715">
    <property type="component" value="Unassembled WGS sequence"/>
</dbReference>
<protein>
    <submittedName>
        <fullName evidence="3">Membrane protease YdiL (CAAX protease family)</fullName>
    </submittedName>
</protein>
<dbReference type="EMBL" id="JAVDSJ010000001">
    <property type="protein sequence ID" value="MDR6582889.1"/>
    <property type="molecule type" value="Genomic_DNA"/>
</dbReference>
<feature type="transmembrane region" description="Helical" evidence="1">
    <location>
        <begin position="127"/>
        <end position="144"/>
    </location>
</feature>
<keyword evidence="4" id="KW-1185">Reference proteome</keyword>
<dbReference type="RefSeq" id="WP_102661972.1">
    <property type="nucleotide sequence ID" value="NZ_JAVDSJ010000001.1"/>
</dbReference>